<dbReference type="InterPro" id="IPR001460">
    <property type="entry name" value="PCN-bd_Tpept"/>
</dbReference>
<dbReference type="RefSeq" id="WP_282300215.1">
    <property type="nucleotide sequence ID" value="NZ_CP124616.1"/>
</dbReference>
<protein>
    <submittedName>
        <fullName evidence="2">Penicillin-binding transpeptidase domain-containing protein</fullName>
    </submittedName>
</protein>
<dbReference type="Pfam" id="PF00905">
    <property type="entry name" value="Transpeptidase"/>
    <property type="match status" value="1"/>
</dbReference>
<dbReference type="InterPro" id="IPR050515">
    <property type="entry name" value="Beta-lactam/transpept"/>
</dbReference>
<dbReference type="SUPFAM" id="SSF56601">
    <property type="entry name" value="beta-lactamase/transpeptidase-like"/>
    <property type="match status" value="2"/>
</dbReference>
<reference evidence="2 3" key="1">
    <citation type="submission" date="2023-05" db="EMBL/GenBank/DDBJ databases">
        <title>YMD87, complete Genome.</title>
        <authorList>
            <person name="Zhang J."/>
            <person name="Xu X."/>
        </authorList>
    </citation>
    <scope>NUCLEOTIDE SEQUENCE [LARGE SCALE GENOMIC DNA]</scope>
    <source>
        <strain evidence="2 3">YMD87</strain>
    </source>
</reference>
<evidence type="ECO:0000313" key="2">
    <source>
        <dbReference type="EMBL" id="WGW03584.1"/>
    </source>
</evidence>
<accession>A0ABY8QG43</accession>
<proteinExistence type="predicted"/>
<evidence type="ECO:0000259" key="1">
    <source>
        <dbReference type="Pfam" id="PF00905"/>
    </source>
</evidence>
<feature type="domain" description="Penicillin-binding protein transpeptidase" evidence="1">
    <location>
        <begin position="753"/>
        <end position="897"/>
    </location>
</feature>
<dbReference type="InterPro" id="IPR012338">
    <property type="entry name" value="Beta-lactam/transpept-like"/>
</dbReference>
<dbReference type="Proteomes" id="UP001241605">
    <property type="component" value="Chromosome"/>
</dbReference>
<gene>
    <name evidence="2" type="ORF">QF118_16920</name>
</gene>
<dbReference type="EMBL" id="CP124616">
    <property type="protein sequence ID" value="WGW03584.1"/>
    <property type="molecule type" value="Genomic_DNA"/>
</dbReference>
<name>A0ABY8QG43_9RHOB</name>
<keyword evidence="3" id="KW-1185">Reference proteome</keyword>
<dbReference type="Gene3D" id="3.40.710.10">
    <property type="entry name" value="DD-peptidase/beta-lactamase superfamily"/>
    <property type="match status" value="1"/>
</dbReference>
<sequence length="919" mass="98259">MRLLTLILSIGLLLAVGVLISQLFETFDTIAGRNKTWVETASVRASNSVSAQLFHSGVRHGYIYYDPDADQVKLLTKREIAHGLAREQAGIPPPEGGFLPPAVAEKLLWRDTGAGIEIRKELSLHQTRRSVVAVRDAGLSPKCGISDSDAGNCIGSPWVITLQDLAETNPNASQSAGNNEVDPSIFSGFARRTAPFPGDWSAISGPDVANSEFEMRPFRLLNDRSGTAILDIIGRNPKLEPENAHPSARFEALCVDDQENLVRLRVTPCKDLENVDDDKALAYRLRLLAGEWNEDSRLVVGSVQVSALPGELRARLRAGLGPSRTGATKPLRRRIDDRFNLACLGTNCWPELVENRQVRRVSVDLVEAELARNAALTPAVSEDPDIPEAERPVRVNDPLLENTGSGGIALSAAAHQLNLEPMIGLPGLSNGSYMNFLENLPAGLTRDQLLLTFDPSLQSIALEKSRDLLQTRTFPVQTGNVPAQFDETRKAGFVLVDLQGDPGAVRAAVSYPFFDPAMPIWDLQALATGAEGNSPASPSVWRGLDARLQPGSSIKIVSALSLIRSAIGLNEGIPDAQRSLIAQSVFGASDKTYRNEIGFAVDQTETTVRSNRQNVAPPFTFRDRGEIPFNYNQGVANSCRSQGLAAQKAAAGRNYGVCEALARSSNIFFGQMAVFENRQTINALYDSSFKPRAFTGLAQTLKALDLHSAKPLVALPEDIAVEASFVPRMEAPRLESAPGLATSDGPASFFDFHERNIAINAYGQNAFASPLTMAIAAGSIALNARIEPHIAGKVGFVPPLQGPLVPETEDAQAMFSELHLGMKAVVQSGGTGAASFGSSSGAAKAVQTRVHGKTGTATMGITDSRGQNLTTHWFVGWVDDTGGKPRYAFACAISHTSGGSPCPALTGGILGAMSEAGHL</sequence>
<organism evidence="2 3">
    <name type="scientific">Tropicibacter oceani</name>
    <dbReference type="NCBI Taxonomy" id="3058420"/>
    <lineage>
        <taxon>Bacteria</taxon>
        <taxon>Pseudomonadati</taxon>
        <taxon>Pseudomonadota</taxon>
        <taxon>Alphaproteobacteria</taxon>
        <taxon>Rhodobacterales</taxon>
        <taxon>Roseobacteraceae</taxon>
        <taxon>Tropicibacter</taxon>
    </lineage>
</organism>
<dbReference type="PANTHER" id="PTHR30627">
    <property type="entry name" value="PEPTIDOGLYCAN D,D-TRANSPEPTIDASE"/>
    <property type="match status" value="1"/>
</dbReference>
<evidence type="ECO:0000313" key="3">
    <source>
        <dbReference type="Proteomes" id="UP001241605"/>
    </source>
</evidence>